<comment type="caution">
    <text evidence="1">The sequence shown here is derived from an EMBL/GenBank/DDBJ whole genome shotgun (WGS) entry which is preliminary data.</text>
</comment>
<sequence>MVLQLKFFGGWDARLGEAPLACGRQASRLLALLAWRAPREVERAWLAETLWPDADESRGRFYLRRTLLELREALGTAAESVLHTEGSRLRLTVRTELQDFDQALQRGDLTAALALHTGPFLAGWSDEWVLTERTRCEQALLVVRETRTLERERHDNLPQPLTPLRGRSRDVERLGELLAQSRLVTLTGAGGVGKTRLAQEVARGCARRFRHGAVFADFSALTLGASLSDTLAQALGLGFGAANGGQDAVLRALQENEILIFIDNCEQILPDAAQLVRTLLTRTTQVRLLVTSREPLHLPGETVWRVSSLAPADAEALFCERAREASPEWQPTPADEAALSVICRRLEGIPLAIELAATQIAALSATELAQRLEGSFLSLLGEDLSAPPRHRTLEAAIRWGVELLTEPERLFFARLAVFSGSWSLEAAEAVCADTLLSQEQLAPLLTRLVGRSLVSKSEGRYRFLEPLRAFAATLPEAKTPELQARHAQFFCQLATQQLRALRTHGESAALRALVQEQANLEAALGRCETPERVRCLGLALGRFLRRRGYALAAVVPLERALGTAPDDPELLCERASLHLDLAESALAHHCATQALAQGGDPQVQADAHNLIGQAAEQERDFARAHTHFLEALQLYRSVGEQAGAARMQNNLGYLAFLDPSQDRVAAEESLREAITVLEASGDQHAVSSALNNLGNLAFLRADWRAAGAAYAASQEREEALGNPLGVARALSNLGEVRQQQGDRECALSLYNDAERRFRELGSPLADYTAQLKESLG</sequence>
<dbReference type="Gene3D" id="3.40.50.300">
    <property type="entry name" value="P-loop containing nucleotide triphosphate hydrolases"/>
    <property type="match status" value="1"/>
</dbReference>
<dbReference type="EMBL" id="JACHGW010000001">
    <property type="protein sequence ID" value="MBB6048513.1"/>
    <property type="molecule type" value="Genomic_DNA"/>
</dbReference>
<dbReference type="PRINTS" id="PR00364">
    <property type="entry name" value="DISEASERSIST"/>
</dbReference>
<reference evidence="1 2" key="1">
    <citation type="submission" date="2020-08" db="EMBL/GenBank/DDBJ databases">
        <title>Genomic Encyclopedia of Type Strains, Phase IV (KMG-IV): sequencing the most valuable type-strain genomes for metagenomic binning, comparative biology and taxonomic classification.</title>
        <authorList>
            <person name="Goeker M."/>
        </authorList>
    </citation>
    <scope>NUCLEOTIDE SEQUENCE [LARGE SCALE GENOMIC DNA]</scope>
    <source>
        <strain evidence="1 2">DSM 23562</strain>
    </source>
</reference>
<dbReference type="InterPro" id="IPR027417">
    <property type="entry name" value="P-loop_NTPase"/>
</dbReference>
<dbReference type="InterPro" id="IPR011990">
    <property type="entry name" value="TPR-like_helical_dom_sf"/>
</dbReference>
<protein>
    <submittedName>
        <fullName evidence="1">Putative ATPase</fullName>
    </submittedName>
</protein>
<name>A0A7W9W4H4_ARMRO</name>
<dbReference type="PANTHER" id="PTHR47691:SF3">
    <property type="entry name" value="HTH-TYPE TRANSCRIPTIONAL REGULATOR RV0890C-RELATED"/>
    <property type="match status" value="1"/>
</dbReference>
<organism evidence="1 2">
    <name type="scientific">Armatimonas rosea</name>
    <dbReference type="NCBI Taxonomy" id="685828"/>
    <lineage>
        <taxon>Bacteria</taxon>
        <taxon>Bacillati</taxon>
        <taxon>Armatimonadota</taxon>
        <taxon>Armatimonadia</taxon>
        <taxon>Armatimonadales</taxon>
        <taxon>Armatimonadaceae</taxon>
        <taxon>Armatimonas</taxon>
    </lineage>
</organism>
<evidence type="ECO:0000313" key="1">
    <source>
        <dbReference type="EMBL" id="MBB6048513.1"/>
    </source>
</evidence>
<dbReference type="InterPro" id="IPR019734">
    <property type="entry name" value="TPR_rpt"/>
</dbReference>
<dbReference type="SUPFAM" id="SSF48452">
    <property type="entry name" value="TPR-like"/>
    <property type="match status" value="1"/>
</dbReference>
<accession>A0A7W9W4H4</accession>
<dbReference type="SUPFAM" id="SSF52540">
    <property type="entry name" value="P-loop containing nucleoside triphosphate hydrolases"/>
    <property type="match status" value="1"/>
</dbReference>
<dbReference type="SMART" id="SM00028">
    <property type="entry name" value="TPR"/>
    <property type="match status" value="4"/>
</dbReference>
<dbReference type="GO" id="GO:0003677">
    <property type="term" value="F:DNA binding"/>
    <property type="evidence" value="ECO:0007669"/>
    <property type="project" value="InterPro"/>
</dbReference>
<proteinExistence type="predicted"/>
<dbReference type="Gene3D" id="1.10.10.10">
    <property type="entry name" value="Winged helix-like DNA-binding domain superfamily/Winged helix DNA-binding domain"/>
    <property type="match status" value="1"/>
</dbReference>
<dbReference type="InterPro" id="IPR016032">
    <property type="entry name" value="Sig_transdc_resp-reg_C-effctor"/>
</dbReference>
<dbReference type="RefSeq" id="WP_184192155.1">
    <property type="nucleotide sequence ID" value="NZ_JACHGW010000001.1"/>
</dbReference>
<dbReference type="Proteomes" id="UP000520814">
    <property type="component" value="Unassembled WGS sequence"/>
</dbReference>
<dbReference type="InterPro" id="IPR036388">
    <property type="entry name" value="WH-like_DNA-bd_sf"/>
</dbReference>
<keyword evidence="2" id="KW-1185">Reference proteome</keyword>
<dbReference type="GO" id="GO:0043531">
    <property type="term" value="F:ADP binding"/>
    <property type="evidence" value="ECO:0007669"/>
    <property type="project" value="InterPro"/>
</dbReference>
<evidence type="ECO:0000313" key="2">
    <source>
        <dbReference type="Proteomes" id="UP000520814"/>
    </source>
</evidence>
<gene>
    <name evidence="1" type="ORF">HNQ39_000275</name>
</gene>
<dbReference type="Gene3D" id="1.25.40.10">
    <property type="entry name" value="Tetratricopeptide repeat domain"/>
    <property type="match status" value="1"/>
</dbReference>
<dbReference type="Pfam" id="PF13424">
    <property type="entry name" value="TPR_12"/>
    <property type="match status" value="1"/>
</dbReference>
<dbReference type="SUPFAM" id="SSF46894">
    <property type="entry name" value="C-terminal effector domain of the bipartite response regulators"/>
    <property type="match status" value="1"/>
</dbReference>
<dbReference type="PANTHER" id="PTHR47691">
    <property type="entry name" value="REGULATOR-RELATED"/>
    <property type="match status" value="1"/>
</dbReference>
<dbReference type="GO" id="GO:0006355">
    <property type="term" value="P:regulation of DNA-templated transcription"/>
    <property type="evidence" value="ECO:0007669"/>
    <property type="project" value="InterPro"/>
</dbReference>
<dbReference type="AlphaFoldDB" id="A0A7W9W4H4"/>